<dbReference type="HAMAP" id="MF_00039">
    <property type="entry name" value="Adenylate_kinase_AK6"/>
    <property type="match status" value="1"/>
</dbReference>
<comment type="catalytic activity">
    <reaction evidence="1 10">
        <text>AMP + ATP = 2 ADP</text>
        <dbReference type="Rhea" id="RHEA:12973"/>
        <dbReference type="ChEBI" id="CHEBI:30616"/>
        <dbReference type="ChEBI" id="CHEBI:456215"/>
        <dbReference type="ChEBI" id="CHEBI:456216"/>
        <dbReference type="EC" id="2.7.4.3"/>
    </reaction>
</comment>
<keyword evidence="2 10" id="KW-0963">Cytoplasm</keyword>
<keyword evidence="3 10" id="KW-0690">Ribosome biogenesis</keyword>
<feature type="region of interest" description="LID" evidence="10">
    <location>
        <begin position="113"/>
        <end position="123"/>
    </location>
</feature>
<evidence type="ECO:0000256" key="5">
    <source>
        <dbReference type="ARBA" id="ARBA00022679"/>
    </source>
</evidence>
<dbReference type="PANTHER" id="PTHR12595">
    <property type="entry name" value="POS9-ACTIVATING FACTOR FAP7-RELATED"/>
    <property type="match status" value="1"/>
</dbReference>
<comment type="subcellular location">
    <subcellularLocation>
        <location evidence="10">Cytoplasm</location>
    </subcellularLocation>
    <subcellularLocation>
        <location evidence="10">Nucleus</location>
    </subcellularLocation>
</comment>
<organism evidence="11 12">
    <name type="scientific">Anaeramoeba flamelloides</name>
    <dbReference type="NCBI Taxonomy" id="1746091"/>
    <lineage>
        <taxon>Eukaryota</taxon>
        <taxon>Metamonada</taxon>
        <taxon>Anaeramoebidae</taxon>
        <taxon>Anaeramoeba</taxon>
    </lineage>
</organism>
<dbReference type="Gene3D" id="3.40.50.300">
    <property type="entry name" value="P-loop containing nucleotide triphosphate hydrolases"/>
    <property type="match status" value="1"/>
</dbReference>
<dbReference type="InterPro" id="IPR027417">
    <property type="entry name" value="P-loop_NTPase"/>
</dbReference>
<dbReference type="PANTHER" id="PTHR12595:SF0">
    <property type="entry name" value="ADENYLATE KINASE ISOENZYME 6"/>
    <property type="match status" value="1"/>
</dbReference>
<evidence type="ECO:0000313" key="11">
    <source>
        <dbReference type="EMBL" id="KAJ3436664.1"/>
    </source>
</evidence>
<evidence type="ECO:0000313" key="12">
    <source>
        <dbReference type="Proteomes" id="UP001146793"/>
    </source>
</evidence>
<evidence type="ECO:0000256" key="4">
    <source>
        <dbReference type="ARBA" id="ARBA00022552"/>
    </source>
</evidence>
<comment type="function">
    <text evidence="10">Broad-specificity nucleoside monophosphate (NMP) kinase that catalyzes the reversible transfer of the terminal phosphate group between nucleoside triphosphates and monophosphates. Has also ATPase activity. Involved in the late cytoplasmic maturation steps of the 40S ribosomal particles, specifically 18S rRNA maturation. While NMP activity is not required for ribosome maturation, ATPase activity is. Associates transiently with small ribosomal subunit protein uS11. ATP hydrolysis breaks the interaction with uS11. May temporarily remove uS11 from the ribosome to enable a conformational change of the ribosomal RNA that is needed for the final maturation step of the small ribosomal subunit. Its NMP activity may have a role in nuclear energy homeostasis.</text>
</comment>
<feature type="binding site" evidence="10">
    <location>
        <position position="21"/>
    </location>
    <ligand>
        <name>ATP</name>
        <dbReference type="ChEBI" id="CHEBI:30616"/>
    </ligand>
</feature>
<keyword evidence="8 10" id="KW-0067">ATP-binding</keyword>
<feature type="binding site" evidence="10">
    <location>
        <position position="22"/>
    </location>
    <ligand>
        <name>ATP</name>
        <dbReference type="ChEBI" id="CHEBI:30616"/>
    </ligand>
</feature>
<evidence type="ECO:0000256" key="1">
    <source>
        <dbReference type="ARBA" id="ARBA00000582"/>
    </source>
</evidence>
<dbReference type="GO" id="GO:0004017">
    <property type="term" value="F:AMP kinase activity"/>
    <property type="evidence" value="ECO:0007669"/>
    <property type="project" value="UniProtKB-UniRule"/>
</dbReference>
<dbReference type="SUPFAM" id="SSF52540">
    <property type="entry name" value="P-loop containing nucleoside triphosphate hydrolases"/>
    <property type="match status" value="1"/>
</dbReference>
<dbReference type="InterPro" id="IPR020618">
    <property type="entry name" value="Adenyl_kinase_AK6"/>
</dbReference>
<evidence type="ECO:0000256" key="2">
    <source>
        <dbReference type="ARBA" id="ARBA00022490"/>
    </source>
</evidence>
<evidence type="ECO:0000256" key="3">
    <source>
        <dbReference type="ARBA" id="ARBA00022517"/>
    </source>
</evidence>
<feature type="binding site" evidence="10">
    <location>
        <position position="20"/>
    </location>
    <ligand>
        <name>ATP</name>
        <dbReference type="ChEBI" id="CHEBI:30616"/>
    </ligand>
</feature>
<dbReference type="GO" id="GO:0005524">
    <property type="term" value="F:ATP binding"/>
    <property type="evidence" value="ECO:0007669"/>
    <property type="project" value="UniProtKB-KW"/>
</dbReference>
<feature type="region of interest" description="NMPbind" evidence="10">
    <location>
        <begin position="38"/>
        <end position="61"/>
    </location>
</feature>
<dbReference type="AlphaFoldDB" id="A0AAV7Z4C9"/>
<keyword evidence="5 10" id="KW-0808">Transferase</keyword>
<dbReference type="Proteomes" id="UP001146793">
    <property type="component" value="Unassembled WGS sequence"/>
</dbReference>
<evidence type="ECO:0000256" key="10">
    <source>
        <dbReference type="HAMAP-Rule" id="MF_03173"/>
    </source>
</evidence>
<sequence length="184" mass="21922">MTNNTRKLPNILITGTPCTGKTTTAKQVCSEIEYNHINISELVKEKEFYTEYDEEYETFVIDEDPLLDSLEDQMAKGGNIVDYHGCDFFPERWFDYVIVLRADNQFLYKRLEKRNYNEKKFKDNLEAEIMQVILDEAYDSYKKEIITVLQSDSIEQLEENVEKIIDLIKNWNQKENEKEQDEEF</sequence>
<name>A0AAV7Z4C9_9EUKA</name>
<keyword evidence="4 10" id="KW-0698">rRNA processing</keyword>
<dbReference type="GO" id="GO:0006364">
    <property type="term" value="P:rRNA processing"/>
    <property type="evidence" value="ECO:0007669"/>
    <property type="project" value="UniProtKB-KW"/>
</dbReference>
<dbReference type="Pfam" id="PF13238">
    <property type="entry name" value="AAA_18"/>
    <property type="match status" value="1"/>
</dbReference>
<accession>A0AAV7Z4C9</accession>
<comment type="similarity">
    <text evidence="10">Belongs to the adenylate kinase family. AK6 subfamily.</text>
</comment>
<feature type="binding site" evidence="10">
    <location>
        <position position="23"/>
    </location>
    <ligand>
        <name>ATP</name>
        <dbReference type="ChEBI" id="CHEBI:30616"/>
    </ligand>
</feature>
<comment type="caution">
    <text evidence="10">Lacks conserved residue(s) required for the propagation of feature annotation.</text>
</comment>
<evidence type="ECO:0000256" key="6">
    <source>
        <dbReference type="ARBA" id="ARBA00022741"/>
    </source>
</evidence>
<comment type="subunit">
    <text evidence="10">Interacts with small ribosomal subunit protein uS11. Not a structural component of 43S pre-ribosomes, but transiently interacts with them by binding to uS11.</text>
</comment>
<dbReference type="GO" id="GO:0042274">
    <property type="term" value="P:ribosomal small subunit biogenesis"/>
    <property type="evidence" value="ECO:0007669"/>
    <property type="project" value="UniProtKB-UniRule"/>
</dbReference>
<dbReference type="EMBL" id="JANTQA010000036">
    <property type="protein sequence ID" value="KAJ3436664.1"/>
    <property type="molecule type" value="Genomic_DNA"/>
</dbReference>
<keyword evidence="7 10" id="KW-0418">Kinase</keyword>
<protein>
    <recommendedName>
        <fullName evidence="10">Adenylate kinase isoenzyme 6 homolog</fullName>
        <shortName evidence="10">AK6</shortName>
        <ecNumber evidence="10">2.7.4.3</ecNumber>
    </recommendedName>
    <alternativeName>
        <fullName evidence="10">Dual activity adenylate kinase/ATPase</fullName>
        <shortName evidence="10">AK/ATPase</shortName>
    </alternativeName>
</protein>
<reference evidence="11" key="1">
    <citation type="submission" date="2022-08" db="EMBL/GenBank/DDBJ databases">
        <title>Novel sulphate-reducing endosymbionts in the free-living metamonad Anaeramoeba.</title>
        <authorList>
            <person name="Jerlstrom-Hultqvist J."/>
            <person name="Cepicka I."/>
            <person name="Gallot-Lavallee L."/>
            <person name="Salas-Leiva D."/>
            <person name="Curtis B.A."/>
            <person name="Zahonova K."/>
            <person name="Pipaliya S."/>
            <person name="Dacks J."/>
            <person name="Roger A.J."/>
        </authorList>
    </citation>
    <scope>NUCLEOTIDE SEQUENCE</scope>
    <source>
        <strain evidence="11">Busselton2</strain>
    </source>
</reference>
<dbReference type="EC" id="2.7.4.3" evidence="10"/>
<evidence type="ECO:0000256" key="9">
    <source>
        <dbReference type="ARBA" id="ARBA00023242"/>
    </source>
</evidence>
<proteinExistence type="inferred from homology"/>
<dbReference type="GO" id="GO:0016887">
    <property type="term" value="F:ATP hydrolysis activity"/>
    <property type="evidence" value="ECO:0007669"/>
    <property type="project" value="UniProtKB-UniRule"/>
</dbReference>
<dbReference type="FunFam" id="3.40.50.300:FF:000372">
    <property type="entry name" value="Adenylate kinase isoenzyme 6 homolog"/>
    <property type="match status" value="1"/>
</dbReference>
<feature type="binding site" evidence="10">
    <location>
        <position position="114"/>
    </location>
    <ligand>
        <name>ATP</name>
        <dbReference type="ChEBI" id="CHEBI:30616"/>
    </ligand>
</feature>
<comment type="caution">
    <text evidence="11">The sequence shown here is derived from an EMBL/GenBank/DDBJ whole genome shotgun (WGS) entry which is preliminary data.</text>
</comment>
<dbReference type="GO" id="GO:0005634">
    <property type="term" value="C:nucleus"/>
    <property type="evidence" value="ECO:0007669"/>
    <property type="project" value="UniProtKB-SubCell"/>
</dbReference>
<dbReference type="GO" id="GO:0005737">
    <property type="term" value="C:cytoplasm"/>
    <property type="evidence" value="ECO:0007669"/>
    <property type="project" value="UniProtKB-SubCell"/>
</dbReference>
<gene>
    <name evidence="11" type="ORF">M0812_18725</name>
</gene>
<evidence type="ECO:0000256" key="8">
    <source>
        <dbReference type="ARBA" id="ARBA00022840"/>
    </source>
</evidence>
<keyword evidence="9 10" id="KW-0539">Nucleus</keyword>
<comment type="catalytic activity">
    <reaction evidence="10">
        <text>ATP + H2O = ADP + phosphate + H(+)</text>
        <dbReference type="Rhea" id="RHEA:13065"/>
        <dbReference type="ChEBI" id="CHEBI:15377"/>
        <dbReference type="ChEBI" id="CHEBI:15378"/>
        <dbReference type="ChEBI" id="CHEBI:30616"/>
        <dbReference type="ChEBI" id="CHEBI:43474"/>
        <dbReference type="ChEBI" id="CHEBI:456216"/>
    </reaction>
</comment>
<keyword evidence="6 10" id="KW-0547">Nucleotide-binding</keyword>
<evidence type="ECO:0000256" key="7">
    <source>
        <dbReference type="ARBA" id="ARBA00022777"/>
    </source>
</evidence>